<dbReference type="Gene3D" id="1.10.150.20">
    <property type="entry name" value="5' to 3' exonuclease, C-terminal subdomain"/>
    <property type="match status" value="1"/>
</dbReference>
<keyword evidence="2" id="KW-0227">DNA damage</keyword>
<keyword evidence="4" id="KW-0234">DNA repair</keyword>
<sequence>MFALVDGNNFYVSCERVFRPSLVGRPVIVLSNNDGCAIARSNEAKALGVRMGHPWFQCKDFERDHGLVALSANFALYGDMSERMMVVASSYAPRQEIYSIDESFLDFTGVPGDLVVMCRDMRARILQWVGIPCGVGIGPTKTLAKLANYISKTTERKPGSYPQKLGQVCHLGAISQDELHAVFAATDVGEVWGVGKRIGAQLREGGVSTVLDLVRLDASTVRRHFSVVLEKTVRELQGTQCIEVDDQPAPKQQIMVSRSFGHAVTKGRDLATAITEYTSRAAEKLRGQGSAAGAIVVFIRTSPFRKDDPQYSATVTVPLLRPTADSALLATSAIAGLRGIYKAGFKYAKAGVMLVDLQSTDMQQGELDFDALETPPGHDREVDQGVSGSALTCHQSGQRGRAKLMSAMDAVNGRYGRGSLKLAGAGLEIDRKGWAMKQERRTPQYTTCWGDIAVVRA</sequence>
<dbReference type="Pfam" id="PF11799">
    <property type="entry name" value="IMS_C"/>
    <property type="match status" value="1"/>
</dbReference>
<evidence type="ECO:0000256" key="5">
    <source>
        <dbReference type="ARBA" id="ARBA00023236"/>
    </source>
</evidence>
<dbReference type="InterPro" id="IPR050116">
    <property type="entry name" value="DNA_polymerase-Y"/>
</dbReference>
<dbReference type="Pfam" id="PF13438">
    <property type="entry name" value="DUF4113"/>
    <property type="match status" value="1"/>
</dbReference>
<name>A0ABT2YMR5_9BURK</name>
<organism evidence="7 8">
    <name type="scientific">Roseateles oligotrophus</name>
    <dbReference type="NCBI Taxonomy" id="1769250"/>
    <lineage>
        <taxon>Bacteria</taxon>
        <taxon>Pseudomonadati</taxon>
        <taxon>Pseudomonadota</taxon>
        <taxon>Betaproteobacteria</taxon>
        <taxon>Burkholderiales</taxon>
        <taxon>Sphaerotilaceae</taxon>
        <taxon>Roseateles</taxon>
    </lineage>
</organism>
<comment type="caution">
    <text evidence="7">The sequence shown here is derived from an EMBL/GenBank/DDBJ whole genome shotgun (WGS) entry which is preliminary data.</text>
</comment>
<dbReference type="Proteomes" id="UP001209701">
    <property type="component" value="Unassembled WGS sequence"/>
</dbReference>
<keyword evidence="3" id="KW-0741">SOS mutagenesis</keyword>
<evidence type="ECO:0000313" key="7">
    <source>
        <dbReference type="EMBL" id="MCV2371362.1"/>
    </source>
</evidence>
<keyword evidence="5" id="KW-0742">SOS response</keyword>
<dbReference type="EMBL" id="JAJIRN010000015">
    <property type="protein sequence ID" value="MCV2371362.1"/>
    <property type="molecule type" value="Genomic_DNA"/>
</dbReference>
<dbReference type="InterPro" id="IPR001126">
    <property type="entry name" value="UmuC"/>
</dbReference>
<dbReference type="InterPro" id="IPR025188">
    <property type="entry name" value="DUF4113"/>
</dbReference>
<evidence type="ECO:0000256" key="1">
    <source>
        <dbReference type="ARBA" id="ARBA00010945"/>
    </source>
</evidence>
<evidence type="ECO:0000259" key="6">
    <source>
        <dbReference type="PROSITE" id="PS50173"/>
    </source>
</evidence>
<dbReference type="Pfam" id="PF00817">
    <property type="entry name" value="IMS"/>
    <property type="match status" value="1"/>
</dbReference>
<reference evidence="7 8" key="1">
    <citation type="submission" date="2021-11" db="EMBL/GenBank/DDBJ databases">
        <authorList>
            <person name="Liang Q."/>
            <person name="Mou H."/>
            <person name="Liu Z."/>
        </authorList>
    </citation>
    <scope>NUCLEOTIDE SEQUENCE [LARGE SCALE GENOMIC DNA]</scope>
    <source>
        <strain evidence="7 8">CHU3</strain>
    </source>
</reference>
<dbReference type="SUPFAM" id="SSF56672">
    <property type="entry name" value="DNA/RNA polymerases"/>
    <property type="match status" value="1"/>
</dbReference>
<keyword evidence="8" id="KW-1185">Reference proteome</keyword>
<dbReference type="InterPro" id="IPR043502">
    <property type="entry name" value="DNA/RNA_pol_sf"/>
</dbReference>
<evidence type="ECO:0000313" key="8">
    <source>
        <dbReference type="Proteomes" id="UP001209701"/>
    </source>
</evidence>
<dbReference type="PROSITE" id="PS50173">
    <property type="entry name" value="UMUC"/>
    <property type="match status" value="1"/>
</dbReference>
<dbReference type="PANTHER" id="PTHR11076">
    <property type="entry name" value="DNA REPAIR POLYMERASE UMUC / TRANSFERASE FAMILY MEMBER"/>
    <property type="match status" value="1"/>
</dbReference>
<accession>A0ABT2YMR5</accession>
<gene>
    <name evidence="7" type="ORF">LNV07_25000</name>
</gene>
<proteinExistence type="inferred from homology"/>
<protein>
    <submittedName>
        <fullName evidence="7">Y-family DNA polymerase</fullName>
    </submittedName>
</protein>
<dbReference type="InterPro" id="IPR043128">
    <property type="entry name" value="Rev_trsase/Diguanyl_cyclase"/>
</dbReference>
<dbReference type="CDD" id="cd01700">
    <property type="entry name" value="PolY_Pol_V_umuC"/>
    <property type="match status" value="1"/>
</dbReference>
<comment type="similarity">
    <text evidence="1">Belongs to the DNA polymerase type-Y family.</text>
</comment>
<evidence type="ECO:0000256" key="2">
    <source>
        <dbReference type="ARBA" id="ARBA00022763"/>
    </source>
</evidence>
<dbReference type="Gene3D" id="3.30.70.270">
    <property type="match status" value="1"/>
</dbReference>
<dbReference type="PANTHER" id="PTHR11076:SF34">
    <property type="entry name" value="PROTEIN UMUC"/>
    <property type="match status" value="1"/>
</dbReference>
<dbReference type="InterPro" id="IPR017961">
    <property type="entry name" value="DNA_pol_Y-fam_little_finger"/>
</dbReference>
<dbReference type="Gene3D" id="3.40.1170.60">
    <property type="match status" value="1"/>
</dbReference>
<feature type="domain" description="UmuC" evidence="6">
    <location>
        <begin position="2"/>
        <end position="195"/>
    </location>
</feature>
<evidence type="ECO:0000256" key="3">
    <source>
        <dbReference type="ARBA" id="ARBA00023199"/>
    </source>
</evidence>
<evidence type="ECO:0000256" key="4">
    <source>
        <dbReference type="ARBA" id="ARBA00023204"/>
    </source>
</evidence>
<dbReference type="RefSeq" id="WP_263573942.1">
    <property type="nucleotide sequence ID" value="NZ_JAJIRN010000015.1"/>
</dbReference>